<dbReference type="EMBL" id="JARKIB010000093">
    <property type="protein sequence ID" value="KAJ7742800.1"/>
    <property type="molecule type" value="Genomic_DNA"/>
</dbReference>
<accession>A0AAD7IJ50</accession>
<gene>
    <name evidence="1" type="ORF">B0H16DRAFT_1562411</name>
</gene>
<evidence type="ECO:0000313" key="2">
    <source>
        <dbReference type="Proteomes" id="UP001215598"/>
    </source>
</evidence>
<keyword evidence="2" id="KW-1185">Reference proteome</keyword>
<name>A0AAD7IJ50_9AGAR</name>
<dbReference type="Proteomes" id="UP001215598">
    <property type="component" value="Unassembled WGS sequence"/>
</dbReference>
<dbReference type="AlphaFoldDB" id="A0AAD7IJ50"/>
<reference evidence="1" key="1">
    <citation type="submission" date="2023-03" db="EMBL/GenBank/DDBJ databases">
        <title>Massive genome expansion in bonnet fungi (Mycena s.s.) driven by repeated elements and novel gene families across ecological guilds.</title>
        <authorList>
            <consortium name="Lawrence Berkeley National Laboratory"/>
            <person name="Harder C.B."/>
            <person name="Miyauchi S."/>
            <person name="Viragh M."/>
            <person name="Kuo A."/>
            <person name="Thoen E."/>
            <person name="Andreopoulos B."/>
            <person name="Lu D."/>
            <person name="Skrede I."/>
            <person name="Drula E."/>
            <person name="Henrissat B."/>
            <person name="Morin E."/>
            <person name="Kohler A."/>
            <person name="Barry K."/>
            <person name="LaButti K."/>
            <person name="Morin E."/>
            <person name="Salamov A."/>
            <person name="Lipzen A."/>
            <person name="Mereny Z."/>
            <person name="Hegedus B."/>
            <person name="Baldrian P."/>
            <person name="Stursova M."/>
            <person name="Weitz H."/>
            <person name="Taylor A."/>
            <person name="Grigoriev I.V."/>
            <person name="Nagy L.G."/>
            <person name="Martin F."/>
            <person name="Kauserud H."/>
        </authorList>
    </citation>
    <scope>NUCLEOTIDE SEQUENCE</scope>
    <source>
        <strain evidence="1">CBHHK182m</strain>
    </source>
</reference>
<organism evidence="1 2">
    <name type="scientific">Mycena metata</name>
    <dbReference type="NCBI Taxonomy" id="1033252"/>
    <lineage>
        <taxon>Eukaryota</taxon>
        <taxon>Fungi</taxon>
        <taxon>Dikarya</taxon>
        <taxon>Basidiomycota</taxon>
        <taxon>Agaricomycotina</taxon>
        <taxon>Agaricomycetes</taxon>
        <taxon>Agaricomycetidae</taxon>
        <taxon>Agaricales</taxon>
        <taxon>Marasmiineae</taxon>
        <taxon>Mycenaceae</taxon>
        <taxon>Mycena</taxon>
    </lineage>
</organism>
<evidence type="ECO:0000313" key="1">
    <source>
        <dbReference type="EMBL" id="KAJ7742800.1"/>
    </source>
</evidence>
<comment type="caution">
    <text evidence="1">The sequence shown here is derived from an EMBL/GenBank/DDBJ whole genome shotgun (WGS) entry which is preliminary data.</text>
</comment>
<sequence length="80" mass="9423">MDSCTTTEVIRSLSFSFISSVRLSSLPPLYRTLKKDSGVFIYLTFGQPHFRRRFLTHPDTKLEIKELGEAFHYYIYVLRT</sequence>
<protein>
    <submittedName>
        <fullName evidence="1">Uncharacterized protein</fullName>
    </submittedName>
</protein>
<proteinExistence type="predicted"/>
<dbReference type="Gene3D" id="3.40.50.150">
    <property type="entry name" value="Vaccinia Virus protein VP39"/>
    <property type="match status" value="1"/>
</dbReference>
<dbReference type="InterPro" id="IPR029063">
    <property type="entry name" value="SAM-dependent_MTases_sf"/>
</dbReference>